<dbReference type="RefSeq" id="WP_145357208.1">
    <property type="nucleotide sequence ID" value="NZ_CP036265.1"/>
</dbReference>
<organism evidence="2 3">
    <name type="scientific">Alienimonas californiensis</name>
    <dbReference type="NCBI Taxonomy" id="2527989"/>
    <lineage>
        <taxon>Bacteria</taxon>
        <taxon>Pseudomonadati</taxon>
        <taxon>Planctomycetota</taxon>
        <taxon>Planctomycetia</taxon>
        <taxon>Planctomycetales</taxon>
        <taxon>Planctomycetaceae</taxon>
        <taxon>Alienimonas</taxon>
    </lineage>
</organism>
<dbReference type="EMBL" id="CP036265">
    <property type="protein sequence ID" value="QDT14404.1"/>
    <property type="molecule type" value="Genomic_DNA"/>
</dbReference>
<dbReference type="AlphaFoldDB" id="A0A517P4V6"/>
<dbReference type="Proteomes" id="UP000318741">
    <property type="component" value="Chromosome"/>
</dbReference>
<feature type="chain" id="PRO_5021700737" description="Xylosidase/arabinosidase" evidence="1">
    <location>
        <begin position="18"/>
        <end position="394"/>
    </location>
</feature>
<keyword evidence="3" id="KW-1185">Reference proteome</keyword>
<evidence type="ECO:0008006" key="4">
    <source>
        <dbReference type="Google" id="ProtNLM"/>
    </source>
</evidence>
<sequence precursor="true">MSASLLAVLLLATGGEAAERVDASTLTGRTLCGYQGWFRCPDDPAGRGWRHWSRDRDRLSPRSLTVEMWPETGEYPVTYPAPGFEHPNGEPARLFSCADESAVDLHFQWMREHGLDGVFAQRFLVELNDPSQDLVLKHVRTAAERHGRIYAVCYDLTGAPPGEIYDRLTADWRRQVNVEGLTADRQYLKHRGRPVVFLWGLYPERFDAALTHRLLDFFQEDGPYAATVVGGVQWQWRTVEDPGWAAAFRRLDVISPWNVGNMSVDAEGVRWAATGSWKQDLEAATAAGADFLPVIYPGFSWTNLKGPAAAADALPRRGGAVFRRQFEDAAALGLTGAYVAMFDEVDEATAIFKTSPDPPTAAPFLPADGPPDRYLKLTAEGARLLRRTDRPPGE</sequence>
<keyword evidence="1" id="KW-0732">Signal</keyword>
<protein>
    <recommendedName>
        <fullName evidence="4">Xylosidase/arabinosidase</fullName>
    </recommendedName>
</protein>
<accession>A0A517P4V6</accession>
<dbReference type="Gene3D" id="3.20.20.80">
    <property type="entry name" value="Glycosidases"/>
    <property type="match status" value="1"/>
</dbReference>
<evidence type="ECO:0000313" key="2">
    <source>
        <dbReference type="EMBL" id="QDT14404.1"/>
    </source>
</evidence>
<evidence type="ECO:0000313" key="3">
    <source>
        <dbReference type="Proteomes" id="UP000318741"/>
    </source>
</evidence>
<dbReference type="OrthoDB" id="6387072at2"/>
<feature type="signal peptide" evidence="1">
    <location>
        <begin position="1"/>
        <end position="17"/>
    </location>
</feature>
<dbReference type="CDD" id="cd11576">
    <property type="entry name" value="GH99_GH71_like_2"/>
    <property type="match status" value="1"/>
</dbReference>
<reference evidence="2 3" key="1">
    <citation type="submission" date="2019-02" db="EMBL/GenBank/DDBJ databases">
        <title>Deep-cultivation of Planctomycetes and their phenomic and genomic characterization uncovers novel biology.</title>
        <authorList>
            <person name="Wiegand S."/>
            <person name="Jogler M."/>
            <person name="Boedeker C."/>
            <person name="Pinto D."/>
            <person name="Vollmers J."/>
            <person name="Rivas-Marin E."/>
            <person name="Kohn T."/>
            <person name="Peeters S.H."/>
            <person name="Heuer A."/>
            <person name="Rast P."/>
            <person name="Oberbeckmann S."/>
            <person name="Bunk B."/>
            <person name="Jeske O."/>
            <person name="Meyerdierks A."/>
            <person name="Storesund J.E."/>
            <person name="Kallscheuer N."/>
            <person name="Luecker S."/>
            <person name="Lage O.M."/>
            <person name="Pohl T."/>
            <person name="Merkel B.J."/>
            <person name="Hornburger P."/>
            <person name="Mueller R.-W."/>
            <person name="Bruemmer F."/>
            <person name="Labrenz M."/>
            <person name="Spormann A.M."/>
            <person name="Op den Camp H."/>
            <person name="Overmann J."/>
            <person name="Amann R."/>
            <person name="Jetten M.S.M."/>
            <person name="Mascher T."/>
            <person name="Medema M.H."/>
            <person name="Devos D.P."/>
            <person name="Kaster A.-K."/>
            <person name="Ovreas L."/>
            <person name="Rohde M."/>
            <person name="Galperin M.Y."/>
            <person name="Jogler C."/>
        </authorList>
    </citation>
    <scope>NUCLEOTIDE SEQUENCE [LARGE SCALE GENOMIC DNA]</scope>
    <source>
        <strain evidence="2 3">CA12</strain>
    </source>
</reference>
<gene>
    <name evidence="2" type="ORF">CA12_04770</name>
</gene>
<proteinExistence type="predicted"/>
<evidence type="ECO:0000256" key="1">
    <source>
        <dbReference type="SAM" id="SignalP"/>
    </source>
</evidence>
<name>A0A517P4V6_9PLAN</name>
<dbReference type="KEGG" id="acaf:CA12_04770"/>